<evidence type="ECO:0000313" key="6">
    <source>
        <dbReference type="Proteomes" id="UP000662931"/>
    </source>
</evidence>
<keyword evidence="3" id="KW-0576">Peroxisome</keyword>
<dbReference type="RefSeq" id="XP_038778312.1">
    <property type="nucleotide sequence ID" value="XM_038922384.1"/>
</dbReference>
<dbReference type="AlphaFoldDB" id="A0A875RUM8"/>
<reference evidence="5" key="1">
    <citation type="submission" date="2020-10" db="EMBL/GenBank/DDBJ databases">
        <authorList>
            <person name="Roach M.J.R."/>
        </authorList>
    </citation>
    <scope>NUCLEOTIDE SEQUENCE</scope>
    <source>
        <strain evidence="5">CBS 1945</strain>
    </source>
</reference>
<keyword evidence="2" id="KW-0472">Membrane</keyword>
<comment type="subcellular location">
    <subcellularLocation>
        <location evidence="4">Peroxisome membrane</location>
    </subcellularLocation>
</comment>
<evidence type="ECO:0000313" key="5">
    <source>
        <dbReference type="EMBL" id="QPG74747.1"/>
    </source>
</evidence>
<keyword evidence="6" id="KW-1185">Reference proteome</keyword>
<dbReference type="EMBL" id="CP064813">
    <property type="protein sequence ID" value="QPG74747.1"/>
    <property type="molecule type" value="Genomic_DNA"/>
</dbReference>
<dbReference type="Pfam" id="PF05648">
    <property type="entry name" value="PEX11"/>
    <property type="match status" value="1"/>
</dbReference>
<dbReference type="GO" id="GO:0005778">
    <property type="term" value="C:peroxisomal membrane"/>
    <property type="evidence" value="ECO:0007669"/>
    <property type="project" value="UniProtKB-SubCell"/>
</dbReference>
<dbReference type="PANTHER" id="PTHR12652:SF50">
    <property type="entry name" value="PEROXIN 11"/>
    <property type="match status" value="1"/>
</dbReference>
<gene>
    <name evidence="5" type="ORF">FOA43_002080</name>
</gene>
<accession>A0A875RUM8</accession>
<name>A0A875RUM8_EENNA</name>
<dbReference type="Proteomes" id="UP000662931">
    <property type="component" value="Chromosome 2"/>
</dbReference>
<evidence type="ECO:0000256" key="2">
    <source>
        <dbReference type="ARBA" id="ARBA00023136"/>
    </source>
</evidence>
<evidence type="ECO:0000256" key="4">
    <source>
        <dbReference type="ARBA" id="ARBA00046271"/>
    </source>
</evidence>
<organism evidence="5 6">
    <name type="scientific">Eeniella nana</name>
    <name type="common">Yeast</name>
    <name type="synonym">Brettanomyces nanus</name>
    <dbReference type="NCBI Taxonomy" id="13502"/>
    <lineage>
        <taxon>Eukaryota</taxon>
        <taxon>Fungi</taxon>
        <taxon>Dikarya</taxon>
        <taxon>Ascomycota</taxon>
        <taxon>Saccharomycotina</taxon>
        <taxon>Pichiomycetes</taxon>
        <taxon>Pichiales</taxon>
        <taxon>Pichiaceae</taxon>
        <taxon>Brettanomyces</taxon>
    </lineage>
</organism>
<sequence>MASPDIDDLFKEAGALGVYSYYYQANRDNFHEIRLRSPIKSPGRLTPTPVRSTGPRTPVVQQAPVALASAPLASSPPPPLPQVAPIDHLNHCLNTIVGKDKSSKIIIYLLRLLTSLPTSFSSPLLRQLFLRSQGIIKGLGLYRQILRSLGVPFHLVRLTRMIRSSAIIVNNSKLGTPIRTKQLLNYWFNWDVITYLSSFYYAWADESLLLYNLGVLQNHELSHYHKLCSKHELLAWFAITVVGLRNDFAKYDDLLNRENAIKINFQVKERAHRLLSLSSGSPSTITKFATAYSSQLAEISKEKRILMVDIVRLSSDLIYDSVYVFHRPMYQPLHLSLGLASGILGFYKLWLSY</sequence>
<dbReference type="PANTHER" id="PTHR12652">
    <property type="entry name" value="PEROXISOMAL BIOGENESIS FACTOR 11"/>
    <property type="match status" value="1"/>
</dbReference>
<evidence type="ECO:0000256" key="3">
    <source>
        <dbReference type="ARBA" id="ARBA00023140"/>
    </source>
</evidence>
<evidence type="ECO:0000256" key="1">
    <source>
        <dbReference type="ARBA" id="ARBA00022593"/>
    </source>
</evidence>
<proteinExistence type="predicted"/>
<protein>
    <submittedName>
        <fullName evidence="5">Uncharacterized protein</fullName>
    </submittedName>
</protein>
<dbReference type="GeneID" id="62195481"/>
<dbReference type="InterPro" id="IPR008733">
    <property type="entry name" value="PEX11"/>
</dbReference>
<dbReference type="OrthoDB" id="411017at2759"/>
<dbReference type="KEGG" id="bnn:FOA43_002080"/>
<keyword evidence="1" id="KW-0962">Peroxisome biogenesis</keyword>
<dbReference type="GO" id="GO:0016559">
    <property type="term" value="P:peroxisome fission"/>
    <property type="evidence" value="ECO:0007669"/>
    <property type="project" value="InterPro"/>
</dbReference>